<protein>
    <submittedName>
        <fullName evidence="1">Uncharacterized protein</fullName>
    </submittedName>
</protein>
<evidence type="ECO:0000313" key="2">
    <source>
        <dbReference type="Proteomes" id="UP000019487"/>
    </source>
</evidence>
<comment type="caution">
    <text evidence="1">The sequence shown here is derived from an EMBL/GenBank/DDBJ whole genome shotgun (WGS) entry which is preliminary data.</text>
</comment>
<evidence type="ECO:0000313" key="1">
    <source>
        <dbReference type="EMBL" id="ESZ95911.1"/>
    </source>
</evidence>
<name>W9CJ78_SCLBF</name>
<gene>
    <name evidence="1" type="ORF">SBOR_3724</name>
</gene>
<keyword evidence="2" id="KW-1185">Reference proteome</keyword>
<dbReference type="OrthoDB" id="5420777at2759"/>
<dbReference type="EMBL" id="AYSA01000161">
    <property type="protein sequence ID" value="ESZ95911.1"/>
    <property type="molecule type" value="Genomic_DNA"/>
</dbReference>
<organism evidence="1 2">
    <name type="scientific">Sclerotinia borealis (strain F-4128)</name>
    <dbReference type="NCBI Taxonomy" id="1432307"/>
    <lineage>
        <taxon>Eukaryota</taxon>
        <taxon>Fungi</taxon>
        <taxon>Dikarya</taxon>
        <taxon>Ascomycota</taxon>
        <taxon>Pezizomycotina</taxon>
        <taxon>Leotiomycetes</taxon>
        <taxon>Helotiales</taxon>
        <taxon>Sclerotiniaceae</taxon>
        <taxon>Sclerotinia</taxon>
    </lineage>
</organism>
<dbReference type="HOGENOM" id="CLU_1511440_0_0_1"/>
<reference evidence="1 2" key="1">
    <citation type="journal article" date="2014" name="Genome Announc.">
        <title>Draft genome sequence of Sclerotinia borealis, a psychrophilic plant pathogenic fungus.</title>
        <authorList>
            <person name="Mardanov A.V."/>
            <person name="Beletsky A.V."/>
            <person name="Kadnikov V.V."/>
            <person name="Ignatov A.N."/>
            <person name="Ravin N.V."/>
        </authorList>
    </citation>
    <scope>NUCLEOTIDE SEQUENCE [LARGE SCALE GENOMIC DNA]</scope>
    <source>
        <strain evidence="2">F-4157</strain>
    </source>
</reference>
<proteinExistence type="predicted"/>
<dbReference type="Proteomes" id="UP000019487">
    <property type="component" value="Unassembled WGS sequence"/>
</dbReference>
<accession>W9CJ78</accession>
<sequence length="178" mass="19703">MYHCRVQYEKKDTLFELPQQTKFHHKTYYDLLLTIHDHRSPIGETIDLKDIIEKTASLSLSLTSPTPFTTSWTGTISNATPVSIPTIDPTSQWPVSISNVTYGINLSGNATSQWRNKLSNVTSIFVSTLNSTSQSPSLVTFIPSGTIATYVRLAIIGSGYKAAQTTTTCRDKQEPSSR</sequence>
<dbReference type="AlphaFoldDB" id="W9CJ78"/>